<dbReference type="Pfam" id="PF01663">
    <property type="entry name" value="Phosphodiest"/>
    <property type="match status" value="1"/>
</dbReference>
<feature type="compositionally biased region" description="Basic and acidic residues" evidence="1">
    <location>
        <begin position="267"/>
        <end position="276"/>
    </location>
</feature>
<evidence type="ECO:0000313" key="2">
    <source>
        <dbReference type="EMBL" id="MBB3809743.1"/>
    </source>
</evidence>
<dbReference type="InterPro" id="IPR002591">
    <property type="entry name" value="Phosphodiest/P_Trfase"/>
</dbReference>
<comment type="caution">
    <text evidence="2">The sequence shown here is derived from an EMBL/GenBank/DDBJ whole genome shotgun (WGS) entry which is preliminary data.</text>
</comment>
<sequence>MQPVVLIVLDGLRYATARACLGYPEALVEAGKAQVYRLRSALPSLSRPLYETLMTGLVPVEHGVTSNAVVRRSQFPNVFSLARRAGLVTAAAAYHWFFELYNHAPFEPRFRHIENADGGIVHGTFYWRDDYPDDHLFADAEDLVARHTPHFLLLHPMNIDDAGHKHGGGSVAYRNAARNAGDLLARYVPQWLARGYAVIVTSDHGMGDDGNHGGPEGDETEVPFYVIGDVFSLDPTATIRQTDIAGLIAALLAIPGHGLPTPTGVFRHGERPHGERPLLSATAPAR</sequence>
<gene>
    <name evidence="2" type="ORF">FHS81_001831</name>
</gene>
<dbReference type="AlphaFoldDB" id="A0A7W5Z475"/>
<dbReference type="PANTHER" id="PTHR10151">
    <property type="entry name" value="ECTONUCLEOTIDE PYROPHOSPHATASE/PHOSPHODIESTERASE"/>
    <property type="match status" value="1"/>
</dbReference>
<proteinExistence type="predicted"/>
<dbReference type="Proteomes" id="UP000537592">
    <property type="component" value="Unassembled WGS sequence"/>
</dbReference>
<protein>
    <submittedName>
        <fullName evidence="2">Putative AlkP superfamily pyrophosphatase or phosphodiesterase</fullName>
    </submittedName>
</protein>
<dbReference type="InterPro" id="IPR017850">
    <property type="entry name" value="Alkaline_phosphatase_core_sf"/>
</dbReference>
<keyword evidence="3" id="KW-1185">Reference proteome</keyword>
<dbReference type="SUPFAM" id="SSF53649">
    <property type="entry name" value="Alkaline phosphatase-like"/>
    <property type="match status" value="1"/>
</dbReference>
<dbReference type="RefSeq" id="WP_210281620.1">
    <property type="nucleotide sequence ID" value="NZ_JACICC010000004.1"/>
</dbReference>
<dbReference type="GO" id="GO:0016787">
    <property type="term" value="F:hydrolase activity"/>
    <property type="evidence" value="ECO:0007669"/>
    <property type="project" value="UniProtKB-ARBA"/>
</dbReference>
<feature type="region of interest" description="Disordered" evidence="1">
    <location>
        <begin position="267"/>
        <end position="286"/>
    </location>
</feature>
<accession>A0A7W5Z475</accession>
<organism evidence="2 3">
    <name type="scientific">Pseudochelatococcus contaminans</name>
    <dbReference type="NCBI Taxonomy" id="1538103"/>
    <lineage>
        <taxon>Bacteria</taxon>
        <taxon>Pseudomonadati</taxon>
        <taxon>Pseudomonadota</taxon>
        <taxon>Alphaproteobacteria</taxon>
        <taxon>Hyphomicrobiales</taxon>
        <taxon>Chelatococcaceae</taxon>
        <taxon>Pseudochelatococcus</taxon>
    </lineage>
</organism>
<dbReference type="PANTHER" id="PTHR10151:SF120">
    <property type="entry name" value="BIS(5'-ADENOSYL)-TRIPHOSPHATASE"/>
    <property type="match status" value="1"/>
</dbReference>
<reference evidence="2 3" key="1">
    <citation type="submission" date="2020-08" db="EMBL/GenBank/DDBJ databases">
        <title>Genomic Encyclopedia of Type Strains, Phase IV (KMG-IV): sequencing the most valuable type-strain genomes for metagenomic binning, comparative biology and taxonomic classification.</title>
        <authorList>
            <person name="Goeker M."/>
        </authorList>
    </citation>
    <scope>NUCLEOTIDE SEQUENCE [LARGE SCALE GENOMIC DNA]</scope>
    <source>
        <strain evidence="2 3">DSM 28760</strain>
    </source>
</reference>
<evidence type="ECO:0000256" key="1">
    <source>
        <dbReference type="SAM" id="MobiDB-lite"/>
    </source>
</evidence>
<evidence type="ECO:0000313" key="3">
    <source>
        <dbReference type="Proteomes" id="UP000537592"/>
    </source>
</evidence>
<dbReference type="Gene3D" id="3.40.720.10">
    <property type="entry name" value="Alkaline Phosphatase, subunit A"/>
    <property type="match status" value="1"/>
</dbReference>
<dbReference type="EMBL" id="JACICC010000004">
    <property type="protein sequence ID" value="MBB3809743.1"/>
    <property type="molecule type" value="Genomic_DNA"/>
</dbReference>
<name>A0A7W5Z475_9HYPH</name>